<dbReference type="AlphaFoldDB" id="A0A1T4NG63"/>
<evidence type="ECO:0000313" key="1">
    <source>
        <dbReference type="EMBL" id="SJZ78204.1"/>
    </source>
</evidence>
<sequence length="65" mass="7107">MRKKKISLGKKLSLNKATVATMTIRQQAVIGGGPFTVMPRCIETVAQTCITYMPGQDQCYICPEG</sequence>
<dbReference type="RefSeq" id="WP_078668168.1">
    <property type="nucleotide sequence ID" value="NZ_FUWZ01000001.1"/>
</dbReference>
<dbReference type="NCBIfam" id="NF038153">
    <property type="entry name" value="lant_leader_L1a"/>
    <property type="match status" value="1"/>
</dbReference>
<reference evidence="2" key="1">
    <citation type="submission" date="2017-02" db="EMBL/GenBank/DDBJ databases">
        <authorList>
            <person name="Varghese N."/>
            <person name="Submissions S."/>
        </authorList>
    </citation>
    <scope>NUCLEOTIDE SEQUENCE [LARGE SCALE GENOMIC DNA]</scope>
    <source>
        <strain evidence="2">DSM 22224</strain>
    </source>
</reference>
<protein>
    <recommendedName>
        <fullName evidence="3">Class I lanthipeptide</fullName>
    </recommendedName>
</protein>
<dbReference type="InterPro" id="IPR058238">
    <property type="entry name" value="Lant_leader_dom"/>
</dbReference>
<evidence type="ECO:0000313" key="2">
    <source>
        <dbReference type="Proteomes" id="UP000190367"/>
    </source>
</evidence>
<organism evidence="1 2">
    <name type="scientific">Chitinophaga eiseniae</name>
    <dbReference type="NCBI Taxonomy" id="634771"/>
    <lineage>
        <taxon>Bacteria</taxon>
        <taxon>Pseudomonadati</taxon>
        <taxon>Bacteroidota</taxon>
        <taxon>Chitinophagia</taxon>
        <taxon>Chitinophagales</taxon>
        <taxon>Chitinophagaceae</taxon>
        <taxon>Chitinophaga</taxon>
    </lineage>
</organism>
<dbReference type="EMBL" id="FUWZ01000001">
    <property type="protein sequence ID" value="SJZ78204.1"/>
    <property type="molecule type" value="Genomic_DNA"/>
</dbReference>
<name>A0A1T4NG63_9BACT</name>
<dbReference type="Proteomes" id="UP000190367">
    <property type="component" value="Unassembled WGS sequence"/>
</dbReference>
<accession>A0A1T4NG63</accession>
<keyword evidence="2" id="KW-1185">Reference proteome</keyword>
<gene>
    <name evidence="1" type="ORF">SAMN04488128_1011574</name>
</gene>
<evidence type="ECO:0008006" key="3">
    <source>
        <dbReference type="Google" id="ProtNLM"/>
    </source>
</evidence>
<proteinExistence type="predicted"/>